<dbReference type="AlphaFoldDB" id="A0A0G4G0Y6"/>
<keyword evidence="1" id="KW-0472">Membrane</keyword>
<name>A0A0G4G0Y6_9ALVE</name>
<feature type="chain" id="PRO_5005189357" evidence="2">
    <location>
        <begin position="19"/>
        <end position="359"/>
    </location>
</feature>
<keyword evidence="2" id="KW-0732">Signal</keyword>
<feature type="transmembrane region" description="Helical" evidence="1">
    <location>
        <begin position="297"/>
        <end position="328"/>
    </location>
</feature>
<reference evidence="3" key="1">
    <citation type="submission" date="2014-11" db="EMBL/GenBank/DDBJ databases">
        <authorList>
            <person name="Otto D Thomas"/>
            <person name="Naeem Raeece"/>
        </authorList>
    </citation>
    <scope>NUCLEOTIDE SEQUENCE</scope>
</reference>
<organism evidence="3">
    <name type="scientific">Chromera velia CCMP2878</name>
    <dbReference type="NCBI Taxonomy" id="1169474"/>
    <lineage>
        <taxon>Eukaryota</taxon>
        <taxon>Sar</taxon>
        <taxon>Alveolata</taxon>
        <taxon>Colpodellida</taxon>
        <taxon>Chromeraceae</taxon>
        <taxon>Chromera</taxon>
    </lineage>
</organism>
<dbReference type="EMBL" id="CDMZ01000796">
    <property type="protein sequence ID" value="CEM21740.1"/>
    <property type="molecule type" value="Genomic_DNA"/>
</dbReference>
<evidence type="ECO:0000313" key="3">
    <source>
        <dbReference type="EMBL" id="CEM21740.1"/>
    </source>
</evidence>
<sequence length="359" mass="39403">MRSGLFALLSGSLSVVSSVEVGCNPTCIDLTDKRITMFNSEQRDNDCAKLTLELHDIKFQNGSEIKFSGGCFLTQSETASQKLVKYGCPFHDHNGRSGNFFTTVVEVLQDTTLSDRLFGRSLTLKKGNTKVSYQIDFPTNGPDTSGVLEIRFNGKYKSTPSAGDPQSAVSWLWNNCAASFTGITSVHQKGTGLKDTLVKKQYFSDNILKELSIDLLSKTVFKFPTQFAWYNTSTQFAQDSSGAKAGYNNIVYNQVELKSCDGDDPGTIPYLLCLTMQLPGVYGYIDIDPPIEVSEGFLAGGFSMTGFIILMVVVVVVIIVVITILSYICSCCKCCPCFGKCQNCFCCKFLKKICGCCIY</sequence>
<dbReference type="VEuPathDB" id="CryptoDB:Cvel_19708"/>
<keyword evidence="1" id="KW-0812">Transmembrane</keyword>
<evidence type="ECO:0000256" key="2">
    <source>
        <dbReference type="SAM" id="SignalP"/>
    </source>
</evidence>
<feature type="signal peptide" evidence="2">
    <location>
        <begin position="1"/>
        <end position="18"/>
    </location>
</feature>
<keyword evidence="1" id="KW-1133">Transmembrane helix</keyword>
<proteinExistence type="predicted"/>
<accession>A0A0G4G0Y6</accession>
<gene>
    <name evidence="3" type="ORF">Cvel_19708</name>
</gene>
<protein>
    <submittedName>
        <fullName evidence="3">Uncharacterized protein</fullName>
    </submittedName>
</protein>
<evidence type="ECO:0000256" key="1">
    <source>
        <dbReference type="SAM" id="Phobius"/>
    </source>
</evidence>